<feature type="non-terminal residue" evidence="1">
    <location>
        <position position="1"/>
    </location>
</feature>
<reference evidence="1" key="1">
    <citation type="journal article" date="2014" name="Front. Microbiol.">
        <title>High frequency of phylogenetically diverse reductive dehalogenase-homologous genes in deep subseafloor sedimentary metagenomes.</title>
        <authorList>
            <person name="Kawai M."/>
            <person name="Futagami T."/>
            <person name="Toyoda A."/>
            <person name="Takaki Y."/>
            <person name="Nishi S."/>
            <person name="Hori S."/>
            <person name="Arai W."/>
            <person name="Tsubouchi T."/>
            <person name="Morono Y."/>
            <person name="Uchiyama I."/>
            <person name="Ito T."/>
            <person name="Fujiyama A."/>
            <person name="Inagaki F."/>
            <person name="Takami H."/>
        </authorList>
    </citation>
    <scope>NUCLEOTIDE SEQUENCE</scope>
    <source>
        <strain evidence="1">Expedition CK06-06</strain>
    </source>
</reference>
<dbReference type="AlphaFoldDB" id="X1I8Q2"/>
<dbReference type="EMBL" id="BARU01039227">
    <property type="protein sequence ID" value="GAH78806.1"/>
    <property type="molecule type" value="Genomic_DNA"/>
</dbReference>
<proteinExistence type="predicted"/>
<gene>
    <name evidence="1" type="ORF">S03H2_60829</name>
</gene>
<sequence length="30" mass="3429">KHFFLTSKNLSDGCKKAYKQKSIGFGREPI</sequence>
<name>X1I8Q2_9ZZZZ</name>
<protein>
    <submittedName>
        <fullName evidence="1">Uncharacterized protein</fullName>
    </submittedName>
</protein>
<accession>X1I8Q2</accession>
<organism evidence="1">
    <name type="scientific">marine sediment metagenome</name>
    <dbReference type="NCBI Taxonomy" id="412755"/>
    <lineage>
        <taxon>unclassified sequences</taxon>
        <taxon>metagenomes</taxon>
        <taxon>ecological metagenomes</taxon>
    </lineage>
</organism>
<comment type="caution">
    <text evidence="1">The sequence shown here is derived from an EMBL/GenBank/DDBJ whole genome shotgun (WGS) entry which is preliminary data.</text>
</comment>
<evidence type="ECO:0000313" key="1">
    <source>
        <dbReference type="EMBL" id="GAH78806.1"/>
    </source>
</evidence>